<name>A0ACB8RGP5_9AGAM</name>
<comment type="caution">
    <text evidence="1">The sequence shown here is derived from an EMBL/GenBank/DDBJ whole genome shotgun (WGS) entry which is preliminary data.</text>
</comment>
<protein>
    <submittedName>
        <fullName evidence="1">Uncharacterized protein</fullName>
    </submittedName>
</protein>
<dbReference type="Proteomes" id="UP000814033">
    <property type="component" value="Unassembled WGS sequence"/>
</dbReference>
<accession>A0ACB8RGP5</accession>
<reference evidence="1" key="2">
    <citation type="journal article" date="2022" name="New Phytol.">
        <title>Evolutionary transition to the ectomycorrhizal habit in the genomes of a hyperdiverse lineage of mushroom-forming fungi.</title>
        <authorList>
            <person name="Looney B."/>
            <person name="Miyauchi S."/>
            <person name="Morin E."/>
            <person name="Drula E."/>
            <person name="Courty P.E."/>
            <person name="Kohler A."/>
            <person name="Kuo A."/>
            <person name="LaButti K."/>
            <person name="Pangilinan J."/>
            <person name="Lipzen A."/>
            <person name="Riley R."/>
            <person name="Andreopoulos W."/>
            <person name="He G."/>
            <person name="Johnson J."/>
            <person name="Nolan M."/>
            <person name="Tritt A."/>
            <person name="Barry K.W."/>
            <person name="Grigoriev I.V."/>
            <person name="Nagy L.G."/>
            <person name="Hibbett D."/>
            <person name="Henrissat B."/>
            <person name="Matheny P.B."/>
            <person name="Labbe J."/>
            <person name="Martin F.M."/>
        </authorList>
    </citation>
    <scope>NUCLEOTIDE SEQUENCE</scope>
    <source>
        <strain evidence="1">FP105234-sp</strain>
    </source>
</reference>
<evidence type="ECO:0000313" key="2">
    <source>
        <dbReference type="Proteomes" id="UP000814033"/>
    </source>
</evidence>
<keyword evidence="2" id="KW-1185">Reference proteome</keyword>
<evidence type="ECO:0000313" key="1">
    <source>
        <dbReference type="EMBL" id="KAI0043278.1"/>
    </source>
</evidence>
<dbReference type="EMBL" id="MU276025">
    <property type="protein sequence ID" value="KAI0043278.1"/>
    <property type="molecule type" value="Genomic_DNA"/>
</dbReference>
<sequence length="512" mass="58658">MRDRDALYHLAVIFWPIKCFKARIDEERRRKRADLNSRLPVSRLPPEVMIHIFRFIQHSLSPQSLISSRPWTAQSWIAVTHVCQLWRDIAVNCPSLWRDVSNHLGVKWLEKMIERTGETILFHVSAPSLPVDWSSAALLFSLLIQHQEQIERLSLQAPGLSPELCRALWSELCDLSRHFFPRMFSNLTALDIGHDVSGMIEYPAASVIPVLQRMRKLRLLSLRGFNIYPPIDQRERVAAFPVLNSFTLKSTIPGAQTLLCHLLIPYNASVNIRVSYMAEDSEAIKTLFHQVHNSAKLPTVIPGKPVRKHKMSRKMIVNDDTVIIYTSLRDGGPVNLSLRLERDSHAIDEEENFLWNRPPVFDAAMSLFASENLQKLEALSGVDWEVALQRRILQGIRAVEVADESGVDFCRTLLDSMKNFPSSERESRTNKQDIAQEIPFPKLTSLTLWSIDFKSGVSKAEDLPDILVTLIRRREEAGVHLSKLNLLRCTIPADFEKRLRKAYPEMVLKIEN</sequence>
<gene>
    <name evidence="1" type="ORF">FA95DRAFT_1575203</name>
</gene>
<reference evidence="1" key="1">
    <citation type="submission" date="2021-02" db="EMBL/GenBank/DDBJ databases">
        <authorList>
            <consortium name="DOE Joint Genome Institute"/>
            <person name="Ahrendt S."/>
            <person name="Looney B.P."/>
            <person name="Miyauchi S."/>
            <person name="Morin E."/>
            <person name="Drula E."/>
            <person name="Courty P.E."/>
            <person name="Chicoki N."/>
            <person name="Fauchery L."/>
            <person name="Kohler A."/>
            <person name="Kuo A."/>
            <person name="Labutti K."/>
            <person name="Pangilinan J."/>
            <person name="Lipzen A."/>
            <person name="Riley R."/>
            <person name="Andreopoulos W."/>
            <person name="He G."/>
            <person name="Johnson J."/>
            <person name="Barry K.W."/>
            <person name="Grigoriev I.V."/>
            <person name="Nagy L."/>
            <person name="Hibbett D."/>
            <person name="Henrissat B."/>
            <person name="Matheny P.B."/>
            <person name="Labbe J."/>
            <person name="Martin F."/>
        </authorList>
    </citation>
    <scope>NUCLEOTIDE SEQUENCE</scope>
    <source>
        <strain evidence="1">FP105234-sp</strain>
    </source>
</reference>
<organism evidence="1 2">
    <name type="scientific">Auriscalpium vulgare</name>
    <dbReference type="NCBI Taxonomy" id="40419"/>
    <lineage>
        <taxon>Eukaryota</taxon>
        <taxon>Fungi</taxon>
        <taxon>Dikarya</taxon>
        <taxon>Basidiomycota</taxon>
        <taxon>Agaricomycotina</taxon>
        <taxon>Agaricomycetes</taxon>
        <taxon>Russulales</taxon>
        <taxon>Auriscalpiaceae</taxon>
        <taxon>Auriscalpium</taxon>
    </lineage>
</organism>
<proteinExistence type="predicted"/>